<reference evidence="2" key="1">
    <citation type="submission" date="2022-11" db="UniProtKB">
        <authorList>
            <consortium name="WormBaseParasite"/>
        </authorList>
    </citation>
    <scope>IDENTIFICATION</scope>
</reference>
<name>A0AC34Q5J2_9BILA</name>
<sequence length="142" mass="16282">MVKQKRRYYLIENCNGNFYPYGKVREAIRTKVEELYGDYGIGTVEFCGHPEINCPGGMHIFGVVAHSEKIMDVVIQFVKSVDSQPVLFRILKKSSTIRSLYIFAWEEHNRRLYTAAAGGKNVLRNLALTTGNNVPKIRKKNR</sequence>
<proteinExistence type="predicted"/>
<accession>A0AC34Q5J2</accession>
<dbReference type="Proteomes" id="UP000887576">
    <property type="component" value="Unplaced"/>
</dbReference>
<organism evidence="1 2">
    <name type="scientific">Panagrolaimus sp. JU765</name>
    <dbReference type="NCBI Taxonomy" id="591449"/>
    <lineage>
        <taxon>Eukaryota</taxon>
        <taxon>Metazoa</taxon>
        <taxon>Ecdysozoa</taxon>
        <taxon>Nematoda</taxon>
        <taxon>Chromadorea</taxon>
        <taxon>Rhabditida</taxon>
        <taxon>Tylenchina</taxon>
        <taxon>Panagrolaimomorpha</taxon>
        <taxon>Panagrolaimoidea</taxon>
        <taxon>Panagrolaimidae</taxon>
        <taxon>Panagrolaimus</taxon>
    </lineage>
</organism>
<evidence type="ECO:0000313" key="2">
    <source>
        <dbReference type="WBParaSite" id="JU765_v2.g13144.t1"/>
    </source>
</evidence>
<evidence type="ECO:0000313" key="1">
    <source>
        <dbReference type="Proteomes" id="UP000887576"/>
    </source>
</evidence>
<dbReference type="WBParaSite" id="JU765_v2.g13144.t1">
    <property type="protein sequence ID" value="JU765_v2.g13144.t1"/>
    <property type="gene ID" value="JU765_v2.g13144"/>
</dbReference>
<protein>
    <submittedName>
        <fullName evidence="2">Ribonuclease P</fullName>
    </submittedName>
</protein>